<dbReference type="EMBL" id="OKRB01000011">
    <property type="protein sequence ID" value="SPE17630.1"/>
    <property type="molecule type" value="Genomic_DNA"/>
</dbReference>
<feature type="signal peptide" evidence="1">
    <location>
        <begin position="1"/>
        <end position="21"/>
    </location>
</feature>
<gene>
    <name evidence="2" type="ORF">SBA5_1080009</name>
</gene>
<organism evidence="2 3">
    <name type="scientific">Candidatus Sulfuritelmatomonas gaucii</name>
    <dbReference type="NCBI Taxonomy" id="2043161"/>
    <lineage>
        <taxon>Bacteria</taxon>
        <taxon>Pseudomonadati</taxon>
        <taxon>Acidobacteriota</taxon>
        <taxon>Terriglobia</taxon>
        <taxon>Terriglobales</taxon>
        <taxon>Acidobacteriaceae</taxon>
        <taxon>Candidatus Sulfuritelmatomonas</taxon>
    </lineage>
</organism>
<protein>
    <submittedName>
        <fullName evidence="2">Uncharacterized protein</fullName>
    </submittedName>
</protein>
<dbReference type="Proteomes" id="UP000239735">
    <property type="component" value="Unassembled WGS sequence"/>
</dbReference>
<dbReference type="InterPro" id="IPR018550">
    <property type="entry name" value="Lipid-A_deacylase-rel"/>
</dbReference>
<dbReference type="OrthoDB" id="121452at2"/>
<keyword evidence="1" id="KW-0732">Signal</keyword>
<evidence type="ECO:0000313" key="3">
    <source>
        <dbReference type="Proteomes" id="UP000239735"/>
    </source>
</evidence>
<dbReference type="AlphaFoldDB" id="A0A2N9L302"/>
<dbReference type="Gene3D" id="2.40.160.20">
    <property type="match status" value="1"/>
</dbReference>
<dbReference type="Pfam" id="PF09411">
    <property type="entry name" value="PagL"/>
    <property type="match status" value="1"/>
</dbReference>
<evidence type="ECO:0000313" key="2">
    <source>
        <dbReference type="EMBL" id="SPE17630.1"/>
    </source>
</evidence>
<feature type="chain" id="PRO_5014821996" evidence="1">
    <location>
        <begin position="22"/>
        <end position="395"/>
    </location>
</feature>
<accession>A0A2N9L302</accession>
<proteinExistence type="predicted"/>
<name>A0A2N9L302_9BACT</name>
<sequence>MRTPLVVLILCLPLWVGEAQTATAPYQLSGSFSALSNSFNGVPGSRQPLLGWDGNVAFPAWHNLRFVLDFTDYRGTNLGSPQRGHFSTAGGEYSHRIGRESIFGKMLFGDANLNKNWAANGAIGTLASFTIYGGGGIDTPLDRHFSLRVEGGVQHTNFALKTSATSDFPYYRIPGLPSNFARFSTGLVWVPRLAPLASAITQLSTTPPAPPETEIAFEDESSFGHWHIFAGTWWSYLHVAGFEYDRHTWGKFIRARMDYVGEILPVTLLRQPAVEDEYGDHLSRQHTTVPGLAVTPVGLRMLWRDGKVLKPYFSIKGGVVGYTQKALSPDGAYLNFTLQEAVGTELRLTHAWEIRLGVSDFHFSNAFLVPSNPGIDELMYTVAFSYHLHSRRTAD</sequence>
<evidence type="ECO:0000256" key="1">
    <source>
        <dbReference type="SAM" id="SignalP"/>
    </source>
</evidence>
<reference evidence="3" key="1">
    <citation type="submission" date="2018-02" db="EMBL/GenBank/DDBJ databases">
        <authorList>
            <person name="Hausmann B."/>
        </authorList>
    </citation>
    <scope>NUCLEOTIDE SEQUENCE [LARGE SCALE GENOMIC DNA]</scope>
    <source>
        <strain evidence="3">Peat soil MAG SbA5</strain>
    </source>
</reference>